<dbReference type="SUPFAM" id="SSF52058">
    <property type="entry name" value="L domain-like"/>
    <property type="match status" value="3"/>
</dbReference>
<dbReference type="Pfam" id="PF00069">
    <property type="entry name" value="Pkinase"/>
    <property type="match status" value="1"/>
</dbReference>
<feature type="signal peptide" evidence="14">
    <location>
        <begin position="1"/>
        <end position="19"/>
    </location>
</feature>
<feature type="domain" description="Protein kinase" evidence="15">
    <location>
        <begin position="940"/>
        <end position="1220"/>
    </location>
</feature>
<dbReference type="PROSITE" id="PS50011">
    <property type="entry name" value="PROTEIN_KINASE_DOM"/>
    <property type="match status" value="1"/>
</dbReference>
<evidence type="ECO:0000256" key="9">
    <source>
        <dbReference type="ARBA" id="ARBA00023136"/>
    </source>
</evidence>
<dbReference type="SMART" id="SM00220">
    <property type="entry name" value="S_TKc"/>
    <property type="match status" value="1"/>
</dbReference>
<organism evidence="16 17">
    <name type="scientific">Solanum pennellii</name>
    <name type="common">Tomato</name>
    <name type="synonym">Lycopersicon pennellii</name>
    <dbReference type="NCBI Taxonomy" id="28526"/>
    <lineage>
        <taxon>Eukaryota</taxon>
        <taxon>Viridiplantae</taxon>
        <taxon>Streptophyta</taxon>
        <taxon>Embryophyta</taxon>
        <taxon>Tracheophyta</taxon>
        <taxon>Spermatophyta</taxon>
        <taxon>Magnoliopsida</taxon>
        <taxon>eudicotyledons</taxon>
        <taxon>Gunneridae</taxon>
        <taxon>Pentapetalae</taxon>
        <taxon>asterids</taxon>
        <taxon>lamiids</taxon>
        <taxon>Solanales</taxon>
        <taxon>Solanaceae</taxon>
        <taxon>Solanoideae</taxon>
        <taxon>Solaneae</taxon>
        <taxon>Solanum</taxon>
        <taxon>Solanum subgen. Lycopersicon</taxon>
    </lineage>
</organism>
<dbReference type="RefSeq" id="XP_015063310.2">
    <property type="nucleotide sequence ID" value="XM_015207824.2"/>
</dbReference>
<dbReference type="Gene3D" id="3.30.200.20">
    <property type="entry name" value="Phosphorylase Kinase, domain 1"/>
    <property type="match status" value="1"/>
</dbReference>
<evidence type="ECO:0000256" key="14">
    <source>
        <dbReference type="SAM" id="SignalP"/>
    </source>
</evidence>
<keyword evidence="11" id="KW-0325">Glycoprotein</keyword>
<dbReference type="PANTHER" id="PTHR27000:SF722">
    <property type="entry name" value="PROTEIN KINASE DOMAIN-CONTAINING PROTEIN"/>
    <property type="match status" value="1"/>
</dbReference>
<keyword evidence="10" id="KW-0675">Receptor</keyword>
<dbReference type="Pfam" id="PF23598">
    <property type="entry name" value="LRR_14"/>
    <property type="match status" value="1"/>
</dbReference>
<feature type="chain" id="PRO_5046452487" evidence="14">
    <location>
        <begin position="20"/>
        <end position="1233"/>
    </location>
</feature>
<evidence type="ECO:0000313" key="17">
    <source>
        <dbReference type="RefSeq" id="XP_015063310.2"/>
    </source>
</evidence>
<dbReference type="SMART" id="SM00369">
    <property type="entry name" value="LRR_TYP"/>
    <property type="match status" value="14"/>
</dbReference>
<dbReference type="InterPro" id="IPR008271">
    <property type="entry name" value="Ser/Thr_kinase_AS"/>
</dbReference>
<evidence type="ECO:0000256" key="3">
    <source>
        <dbReference type="ARBA" id="ARBA00008684"/>
    </source>
</evidence>
<keyword evidence="4" id="KW-0433">Leucine-rich repeat</keyword>
<dbReference type="PANTHER" id="PTHR27000">
    <property type="entry name" value="LEUCINE-RICH REPEAT RECEPTOR-LIKE PROTEIN KINASE FAMILY PROTEIN-RELATED"/>
    <property type="match status" value="1"/>
</dbReference>
<keyword evidence="8 13" id="KW-1133">Transmembrane helix</keyword>
<dbReference type="InterPro" id="IPR055414">
    <property type="entry name" value="LRR_R13L4/SHOC2-like"/>
</dbReference>
<dbReference type="InterPro" id="IPR003591">
    <property type="entry name" value="Leu-rich_rpt_typical-subtyp"/>
</dbReference>
<evidence type="ECO:0000256" key="6">
    <source>
        <dbReference type="ARBA" id="ARBA00022729"/>
    </source>
</evidence>
<gene>
    <name evidence="17" type="primary">LOC107008688</name>
</gene>
<comment type="subcellular location">
    <subcellularLocation>
        <location evidence="1">Cell membrane</location>
        <topology evidence="1">Single-pass membrane protein</topology>
    </subcellularLocation>
    <subcellularLocation>
        <location evidence="2">Membrane</location>
        <topology evidence="2">Single-pass type I membrane protein</topology>
    </subcellularLocation>
</comment>
<evidence type="ECO:0000259" key="15">
    <source>
        <dbReference type="PROSITE" id="PS50011"/>
    </source>
</evidence>
<reference evidence="17" key="2">
    <citation type="submission" date="2025-08" db="UniProtKB">
        <authorList>
            <consortium name="RefSeq"/>
        </authorList>
    </citation>
    <scope>IDENTIFICATION</scope>
</reference>
<proteinExistence type="inferred from homology"/>
<dbReference type="InterPro" id="IPR011009">
    <property type="entry name" value="Kinase-like_dom_sf"/>
</dbReference>
<dbReference type="Pfam" id="PF08263">
    <property type="entry name" value="LRRNT_2"/>
    <property type="match status" value="1"/>
</dbReference>
<sequence>MCIFFYLFISLIYFNLSNLEGRGSNDSTHKRLKSAAPLAPSFEKCSFCTFSTSSLLTLLLCVTLYKVRGPLLWPFSLISPLSCTPFNLHYKPRQILFLLILISSSFMAAYLLLFLVFLSTLCSAQRNPQTLLEVQALTSFKLSIHDPLGALTDWDSSSSFAPCDWRGVFCINGRVGELRLPHLQLSGPLTTQIGNLRMLRKLSLRSNFFNGTVPASLSKCTLLHSVFLQGNAFSGNLPPEIFNLTDLQIFEVAGNQLSGEIPGELPQSLRYFDLSSNLFSGDIPSKFSDRSQLLLINLSYNRFSGEIPASLGRLQQLQYLWLAYNNLVGTLPSAIANCSSLVHLSAEGNAIGGLIPAAIAALPKLQVISLSNNNLSGSLPASLFCNVSIYPPSLRVVQLGFNAFTNIVKQESSKCFTSLQILDLQHNQIHGEFPLILTNNSALTSLDVSWNLFTGKIPSAIGNLWRLEELRMTNNSFEGALPFEITNCSDLKVLDLEGNRMSGELPLFLGDLRSLKTLSLGRNQFSGSIPSSFRNLSNLQNLNLEGNGLNGSLPEEVMGLSNLSTLNLSGNKFSGSMPVDIGNLQQLSVLNLSKNGFSGTIPSSIGTLYKLMVVDLSGQNFSGEIPFDLAGLPNLQCIALQENNLSGNVPEGFSSLLGMQYLNLSSNSFSGHIPSTFGFLTSLVVLSLSNNRINGSIPPDLGNCSALEDLNLHSNSLSGQIPADLGRLSHLSVLDLGRNNLTGEVPVDISNCSSLTSLVLNLNHLSGNIPESLSRLSNLTVLDLSTNNFTGEIPANLTMLSSLVSFNVSNNNLGGQIPEMLGSHFNNSLDYAGNQGLCGEPLERRCETSGDGGNKLIMFIAVAASGALLLLSCCCLYTYNFLRWRRKLKEKAAGEKKHSPARASSRTSGGRGSGENGGPKLVMFNNKITLAETIEATREFDEEHVLSRTHYGVVYKACYNDGMVLSIRRLSNGSLGENMFRKEAESLGRVKHRNLTVLRGYYAGPPNLRLLVHDYMPNGNLATLLQEASHQDGHVLNWPMRHLIALGIARGLAFLHSSSMVHGDVKPQNVLFDADFEAHLSEFGLSKLVVSRPTEPSTSTSVGTLGYISPEVALTGETTRESDAYSFGIVLLELLTGKRPLTFTQDEDIVKWVKRQLQRGQISELLEPGLLELDPESSEWEEFLLGIKVGLLCTAPDPLDRPTMADIVFMLEGCRVGPDIASSADPTCQPSPA</sequence>
<feature type="transmembrane region" description="Helical" evidence="13">
    <location>
        <begin position="95"/>
        <end position="118"/>
    </location>
</feature>
<evidence type="ECO:0000256" key="10">
    <source>
        <dbReference type="ARBA" id="ARBA00023170"/>
    </source>
</evidence>
<evidence type="ECO:0000313" key="16">
    <source>
        <dbReference type="Proteomes" id="UP000694930"/>
    </source>
</evidence>
<dbReference type="Gene3D" id="1.10.510.10">
    <property type="entry name" value="Transferase(Phosphotransferase) domain 1"/>
    <property type="match status" value="1"/>
</dbReference>
<reference evidence="16" key="1">
    <citation type="journal article" date="2014" name="Nat. Genet.">
        <title>The genome of the stress-tolerant wild tomato species Solanum pennellii.</title>
        <authorList>
            <person name="Bolger A."/>
            <person name="Scossa F."/>
            <person name="Bolger M.E."/>
            <person name="Lanz C."/>
            <person name="Maumus F."/>
            <person name="Tohge T."/>
            <person name="Quesneville H."/>
            <person name="Alseekh S."/>
            <person name="Sorensen I."/>
            <person name="Lichtenstein G."/>
            <person name="Fich E.A."/>
            <person name="Conte M."/>
            <person name="Keller H."/>
            <person name="Schneeberger K."/>
            <person name="Schwacke R."/>
            <person name="Ofner I."/>
            <person name="Vrebalov J."/>
            <person name="Xu Y."/>
            <person name="Osorio S."/>
            <person name="Aflitos S.A."/>
            <person name="Schijlen E."/>
            <person name="Jimenez-Gomez J.M."/>
            <person name="Ryngajllo M."/>
            <person name="Kimura S."/>
            <person name="Kumar R."/>
            <person name="Koenig D."/>
            <person name="Headland L.R."/>
            <person name="Maloof J.N."/>
            <person name="Sinha N."/>
            <person name="van Ham R.C."/>
            <person name="Lankhorst R.K."/>
            <person name="Mao L."/>
            <person name="Vogel A."/>
            <person name="Arsova B."/>
            <person name="Panstruga R."/>
            <person name="Fei Z."/>
            <person name="Rose J.K."/>
            <person name="Zamir D."/>
            <person name="Carrari F."/>
            <person name="Giovannoni J.J."/>
            <person name="Weigel D."/>
            <person name="Usadel B."/>
            <person name="Fernie A.R."/>
        </authorList>
    </citation>
    <scope>NUCLEOTIDE SEQUENCE [LARGE SCALE GENOMIC DNA]</scope>
    <source>
        <strain evidence="16">cv. LA0716</strain>
    </source>
</reference>
<protein>
    <submittedName>
        <fullName evidence="17">Probable LRR receptor-like serine/threonine-protein kinase At4g36180</fullName>
    </submittedName>
</protein>
<evidence type="ECO:0000256" key="2">
    <source>
        <dbReference type="ARBA" id="ARBA00004479"/>
    </source>
</evidence>
<dbReference type="GeneID" id="107008688"/>
<dbReference type="SMART" id="SM00365">
    <property type="entry name" value="LRR_SD22"/>
    <property type="match status" value="6"/>
</dbReference>
<evidence type="ECO:0000256" key="7">
    <source>
        <dbReference type="ARBA" id="ARBA00022737"/>
    </source>
</evidence>
<evidence type="ECO:0000256" key="13">
    <source>
        <dbReference type="SAM" id="Phobius"/>
    </source>
</evidence>
<comment type="similarity">
    <text evidence="3">Belongs to the protein kinase superfamily. Ser/Thr protein kinase family.</text>
</comment>
<dbReference type="Pfam" id="PF13855">
    <property type="entry name" value="LRR_8"/>
    <property type="match status" value="2"/>
</dbReference>
<dbReference type="InterPro" id="IPR001611">
    <property type="entry name" value="Leu-rich_rpt"/>
</dbReference>
<dbReference type="InterPro" id="IPR013210">
    <property type="entry name" value="LRR_N_plant-typ"/>
</dbReference>
<evidence type="ECO:0000256" key="4">
    <source>
        <dbReference type="ARBA" id="ARBA00022614"/>
    </source>
</evidence>
<accession>A0ABM1FY82</accession>
<keyword evidence="7" id="KW-0677">Repeat</keyword>
<dbReference type="InterPro" id="IPR032675">
    <property type="entry name" value="LRR_dom_sf"/>
</dbReference>
<keyword evidence="9 13" id="KW-0472">Membrane</keyword>
<dbReference type="PROSITE" id="PS00108">
    <property type="entry name" value="PROTEIN_KINASE_ST"/>
    <property type="match status" value="1"/>
</dbReference>
<dbReference type="Proteomes" id="UP000694930">
    <property type="component" value="Chromosome 2"/>
</dbReference>
<feature type="transmembrane region" description="Helical" evidence="13">
    <location>
        <begin position="856"/>
        <end position="879"/>
    </location>
</feature>
<feature type="region of interest" description="Disordered" evidence="12">
    <location>
        <begin position="893"/>
        <end position="920"/>
    </location>
</feature>
<dbReference type="InterPro" id="IPR000719">
    <property type="entry name" value="Prot_kinase_dom"/>
</dbReference>
<name>A0ABM1FY82_SOLPN</name>
<dbReference type="SUPFAM" id="SSF56112">
    <property type="entry name" value="Protein kinase-like (PK-like)"/>
    <property type="match status" value="1"/>
</dbReference>
<dbReference type="Gene3D" id="3.80.10.10">
    <property type="entry name" value="Ribonuclease Inhibitor"/>
    <property type="match status" value="5"/>
</dbReference>
<evidence type="ECO:0000256" key="12">
    <source>
        <dbReference type="SAM" id="MobiDB-lite"/>
    </source>
</evidence>
<keyword evidence="5 13" id="KW-0812">Transmembrane</keyword>
<evidence type="ECO:0000256" key="11">
    <source>
        <dbReference type="ARBA" id="ARBA00023180"/>
    </source>
</evidence>
<evidence type="ECO:0000256" key="1">
    <source>
        <dbReference type="ARBA" id="ARBA00004162"/>
    </source>
</evidence>
<evidence type="ECO:0000256" key="8">
    <source>
        <dbReference type="ARBA" id="ARBA00022989"/>
    </source>
</evidence>
<keyword evidence="16" id="KW-1185">Reference proteome</keyword>
<keyword evidence="6 14" id="KW-0732">Signal</keyword>
<dbReference type="Pfam" id="PF00560">
    <property type="entry name" value="LRR_1"/>
    <property type="match status" value="8"/>
</dbReference>
<evidence type="ECO:0000256" key="5">
    <source>
        <dbReference type="ARBA" id="ARBA00022692"/>
    </source>
</evidence>